<dbReference type="Proteomes" id="UP001055439">
    <property type="component" value="Chromosome 9"/>
</dbReference>
<evidence type="ECO:0000256" key="1">
    <source>
        <dbReference type="SAM" id="MobiDB-lite"/>
    </source>
</evidence>
<evidence type="ECO:0000313" key="3">
    <source>
        <dbReference type="Proteomes" id="UP001055439"/>
    </source>
</evidence>
<feature type="region of interest" description="Disordered" evidence="1">
    <location>
        <begin position="1"/>
        <end position="33"/>
    </location>
</feature>
<organism evidence="2 3">
    <name type="scientific">Musa troglodytarum</name>
    <name type="common">fe'i banana</name>
    <dbReference type="NCBI Taxonomy" id="320322"/>
    <lineage>
        <taxon>Eukaryota</taxon>
        <taxon>Viridiplantae</taxon>
        <taxon>Streptophyta</taxon>
        <taxon>Embryophyta</taxon>
        <taxon>Tracheophyta</taxon>
        <taxon>Spermatophyta</taxon>
        <taxon>Magnoliopsida</taxon>
        <taxon>Liliopsida</taxon>
        <taxon>Zingiberales</taxon>
        <taxon>Musaceae</taxon>
        <taxon>Musa</taxon>
    </lineage>
</organism>
<keyword evidence="3" id="KW-1185">Reference proteome</keyword>
<reference evidence="2" key="1">
    <citation type="submission" date="2022-05" db="EMBL/GenBank/DDBJ databases">
        <title>The Musa troglodytarum L. genome provides insights into the mechanism of non-climacteric behaviour and enrichment of carotenoids.</title>
        <authorList>
            <person name="Wang J."/>
        </authorList>
    </citation>
    <scope>NUCLEOTIDE SEQUENCE</scope>
    <source>
        <tissue evidence="2">Leaf</tissue>
    </source>
</reference>
<evidence type="ECO:0000313" key="2">
    <source>
        <dbReference type="EMBL" id="URE48955.1"/>
    </source>
</evidence>
<proteinExistence type="predicted"/>
<sequence>MGNQQKPQEPWHSMNQGKPPGRQAGITTRTGGTEAITPPSVFFHHFFFSLSYRASRFHPQSTSPHLPLSLSLLALSLSLARYQRAV</sequence>
<dbReference type="EMBL" id="CP097511">
    <property type="protein sequence ID" value="URE48955.1"/>
    <property type="molecule type" value="Genomic_DNA"/>
</dbReference>
<gene>
    <name evidence="2" type="ORF">MUK42_32937</name>
</gene>
<name>A0A9E7I9N4_9LILI</name>
<accession>A0A9E7I9N4</accession>
<dbReference type="AlphaFoldDB" id="A0A9E7I9N4"/>
<protein>
    <submittedName>
        <fullName evidence="2">Uncharacterized protein</fullName>
    </submittedName>
</protein>